<name>A0A8S2LKS9_9BILA</name>
<dbReference type="AlphaFoldDB" id="A0A8S2LKS9"/>
<feature type="non-terminal residue" evidence="2">
    <location>
        <position position="1"/>
    </location>
</feature>
<dbReference type="EMBL" id="CAJOBA010020180">
    <property type="protein sequence ID" value="CAF3907011.1"/>
    <property type="molecule type" value="Genomic_DNA"/>
</dbReference>
<organism evidence="2 3">
    <name type="scientific">Didymodactylos carnosus</name>
    <dbReference type="NCBI Taxonomy" id="1234261"/>
    <lineage>
        <taxon>Eukaryota</taxon>
        <taxon>Metazoa</taxon>
        <taxon>Spiralia</taxon>
        <taxon>Gnathifera</taxon>
        <taxon>Rotifera</taxon>
        <taxon>Eurotatoria</taxon>
        <taxon>Bdelloidea</taxon>
        <taxon>Philodinida</taxon>
        <taxon>Philodinidae</taxon>
        <taxon>Didymodactylos</taxon>
    </lineage>
</organism>
<accession>A0A8S2LKS9</accession>
<protein>
    <submittedName>
        <fullName evidence="2">Uncharacterized protein</fullName>
    </submittedName>
</protein>
<evidence type="ECO:0000313" key="3">
    <source>
        <dbReference type="Proteomes" id="UP000682733"/>
    </source>
</evidence>
<evidence type="ECO:0000256" key="1">
    <source>
        <dbReference type="SAM" id="Coils"/>
    </source>
</evidence>
<sequence length="64" mass="7591">TGGYIDRKISRLELQRTIKQLRTTLNNLELKNDALKQEINDLDAEHNSVMNELQRHDMKAKKNW</sequence>
<proteinExistence type="predicted"/>
<evidence type="ECO:0000313" key="2">
    <source>
        <dbReference type="EMBL" id="CAF3907011.1"/>
    </source>
</evidence>
<feature type="coiled-coil region" evidence="1">
    <location>
        <begin position="11"/>
        <end position="52"/>
    </location>
</feature>
<comment type="caution">
    <text evidence="2">The sequence shown here is derived from an EMBL/GenBank/DDBJ whole genome shotgun (WGS) entry which is preliminary data.</text>
</comment>
<gene>
    <name evidence="2" type="ORF">TMI583_LOCUS20875</name>
</gene>
<reference evidence="2" key="1">
    <citation type="submission" date="2021-02" db="EMBL/GenBank/DDBJ databases">
        <authorList>
            <person name="Nowell W R."/>
        </authorList>
    </citation>
    <scope>NUCLEOTIDE SEQUENCE</scope>
</reference>
<keyword evidence="1" id="KW-0175">Coiled coil</keyword>
<dbReference type="Proteomes" id="UP000682733">
    <property type="component" value="Unassembled WGS sequence"/>
</dbReference>